<evidence type="ECO:0000256" key="1">
    <source>
        <dbReference type="ARBA" id="ARBA00023015"/>
    </source>
</evidence>
<feature type="domain" description="SANT" evidence="7">
    <location>
        <begin position="189"/>
        <end position="234"/>
    </location>
</feature>
<dbReference type="SMART" id="SM00717">
    <property type="entry name" value="SANT"/>
    <property type="match status" value="1"/>
</dbReference>
<evidence type="ECO:0000259" key="6">
    <source>
        <dbReference type="PROSITE" id="PS50090"/>
    </source>
</evidence>
<dbReference type="InterPro" id="IPR017884">
    <property type="entry name" value="SANT_dom"/>
</dbReference>
<dbReference type="InterPro" id="IPR006447">
    <property type="entry name" value="Myb_dom_plants"/>
</dbReference>
<feature type="compositionally biased region" description="Polar residues" evidence="5">
    <location>
        <begin position="355"/>
        <end position="371"/>
    </location>
</feature>
<dbReference type="AlphaFoldDB" id="A0A4V1J0V0"/>
<dbReference type="PANTHER" id="PTHR12802:SF173">
    <property type="entry name" value="MYB-LIKE PROTEIN K"/>
    <property type="match status" value="1"/>
</dbReference>
<dbReference type="OrthoDB" id="118550at2759"/>
<evidence type="ECO:0000259" key="8">
    <source>
        <dbReference type="PROSITE" id="PS51294"/>
    </source>
</evidence>
<feature type="domain" description="Myb-like" evidence="6">
    <location>
        <begin position="180"/>
        <end position="230"/>
    </location>
</feature>
<feature type="region of interest" description="Disordered" evidence="5">
    <location>
        <begin position="42"/>
        <end position="192"/>
    </location>
</feature>
<evidence type="ECO:0000259" key="7">
    <source>
        <dbReference type="PROSITE" id="PS51293"/>
    </source>
</evidence>
<protein>
    <submittedName>
        <fullName evidence="9">Uncharacterized protein</fullName>
    </submittedName>
</protein>
<feature type="compositionally biased region" description="Polar residues" evidence="5">
    <location>
        <begin position="117"/>
        <end position="132"/>
    </location>
</feature>
<dbReference type="NCBIfam" id="TIGR01557">
    <property type="entry name" value="myb_SHAQKYF"/>
    <property type="match status" value="1"/>
</dbReference>
<evidence type="ECO:0000256" key="4">
    <source>
        <dbReference type="ARBA" id="ARBA00023242"/>
    </source>
</evidence>
<dbReference type="PANTHER" id="PTHR12802">
    <property type="entry name" value="SWI/SNF COMPLEX-RELATED"/>
    <property type="match status" value="1"/>
</dbReference>
<reference evidence="10" key="1">
    <citation type="journal article" date="2018" name="Nat. Microbiol.">
        <title>Leveraging single-cell genomics to expand the fungal tree of life.</title>
        <authorList>
            <person name="Ahrendt S.R."/>
            <person name="Quandt C.A."/>
            <person name="Ciobanu D."/>
            <person name="Clum A."/>
            <person name="Salamov A."/>
            <person name="Andreopoulos B."/>
            <person name="Cheng J.F."/>
            <person name="Woyke T."/>
            <person name="Pelin A."/>
            <person name="Henrissat B."/>
            <person name="Reynolds N.K."/>
            <person name="Benny G.L."/>
            <person name="Smith M.E."/>
            <person name="James T.Y."/>
            <person name="Grigoriev I.V."/>
        </authorList>
    </citation>
    <scope>NUCLEOTIDE SEQUENCE [LARGE SCALE GENOMIC DNA]</scope>
    <source>
        <strain evidence="10">Benny S71-1</strain>
    </source>
</reference>
<proteinExistence type="predicted"/>
<feature type="compositionally biased region" description="Basic and acidic residues" evidence="5">
    <location>
        <begin position="319"/>
        <end position="333"/>
    </location>
</feature>
<feature type="compositionally biased region" description="Low complexity" evidence="5">
    <location>
        <begin position="305"/>
        <end position="318"/>
    </location>
</feature>
<keyword evidence="1" id="KW-0805">Transcription regulation</keyword>
<organism evidence="9 10">
    <name type="scientific">Syncephalis pseudoplumigaleata</name>
    <dbReference type="NCBI Taxonomy" id="1712513"/>
    <lineage>
        <taxon>Eukaryota</taxon>
        <taxon>Fungi</taxon>
        <taxon>Fungi incertae sedis</taxon>
        <taxon>Zoopagomycota</taxon>
        <taxon>Zoopagomycotina</taxon>
        <taxon>Zoopagomycetes</taxon>
        <taxon>Zoopagales</taxon>
        <taxon>Piptocephalidaceae</taxon>
        <taxon>Syncephalis</taxon>
    </lineage>
</organism>
<dbReference type="PROSITE" id="PS50090">
    <property type="entry name" value="MYB_LIKE"/>
    <property type="match status" value="1"/>
</dbReference>
<dbReference type="PROSITE" id="PS51294">
    <property type="entry name" value="HTH_MYB"/>
    <property type="match status" value="1"/>
</dbReference>
<evidence type="ECO:0000256" key="5">
    <source>
        <dbReference type="SAM" id="MobiDB-lite"/>
    </source>
</evidence>
<dbReference type="InterPro" id="IPR001005">
    <property type="entry name" value="SANT/Myb"/>
</dbReference>
<keyword evidence="10" id="KW-1185">Reference proteome</keyword>
<evidence type="ECO:0000256" key="2">
    <source>
        <dbReference type="ARBA" id="ARBA00023125"/>
    </source>
</evidence>
<accession>A0A4V1J0V0</accession>
<dbReference type="Gene3D" id="1.10.10.60">
    <property type="entry name" value="Homeodomain-like"/>
    <property type="match status" value="1"/>
</dbReference>
<evidence type="ECO:0000313" key="9">
    <source>
        <dbReference type="EMBL" id="RKP22829.1"/>
    </source>
</evidence>
<sequence>MSPSAPPPVSVQEEEAMSSAYIAQLLAQEEAYAMSADAYDLYGDYDDYRPSTTTSQDDAWAGAGRKRRPTRADSDWEADDGEDEEDYHPKPGRRRRGGGVGGGSGGGMRGRRPVSGASTPRQPLKTKSLSNESGDAADTGNDATADGSAGHAPGAGSATIDENGDVVPSAKKPRRARPKLEGMNQGAYTPEEEERFLDGLELYGRGWNDISRYIGTRDSHSIRSHAQKYFIRLFRDNKPLPAKVRESGEGYTLSGLALDPESAAARTYLSRYDPTEKTAAAEANALGTSLVVARTSTPLSPLPVSMSASSDNTTTTAAVDEHAAKEGEEEATRSDVIAFGQAPTPLKTKNKPRQPEQSAENAAPTEQETASNDNANNNNDDDGGGGVDEAGKPATAAVKPLM</sequence>
<keyword evidence="2" id="KW-0238">DNA-binding</keyword>
<feature type="region of interest" description="Disordered" evidence="5">
    <location>
        <begin position="300"/>
        <end position="402"/>
    </location>
</feature>
<name>A0A4V1J0V0_9FUNG</name>
<dbReference type="Proteomes" id="UP000278143">
    <property type="component" value="Unassembled WGS sequence"/>
</dbReference>
<feature type="domain" description="HTH myb-type" evidence="8">
    <location>
        <begin position="189"/>
        <end position="234"/>
    </location>
</feature>
<feature type="compositionally biased region" description="Acidic residues" evidence="5">
    <location>
        <begin position="75"/>
        <end position="86"/>
    </location>
</feature>
<keyword evidence="4" id="KW-0539">Nucleus</keyword>
<dbReference type="InterPro" id="IPR017930">
    <property type="entry name" value="Myb_dom"/>
</dbReference>
<evidence type="ECO:0000313" key="10">
    <source>
        <dbReference type="Proteomes" id="UP000278143"/>
    </source>
</evidence>
<dbReference type="GO" id="GO:0003677">
    <property type="term" value="F:DNA binding"/>
    <property type="evidence" value="ECO:0007669"/>
    <property type="project" value="UniProtKB-KW"/>
</dbReference>
<dbReference type="SUPFAM" id="SSF46689">
    <property type="entry name" value="Homeodomain-like"/>
    <property type="match status" value="1"/>
</dbReference>
<dbReference type="CDD" id="cd00167">
    <property type="entry name" value="SANT"/>
    <property type="match status" value="1"/>
</dbReference>
<gene>
    <name evidence="9" type="ORF">SYNPS1DRAFT_31513</name>
</gene>
<dbReference type="PROSITE" id="PS51293">
    <property type="entry name" value="SANT"/>
    <property type="match status" value="1"/>
</dbReference>
<dbReference type="Pfam" id="PF00249">
    <property type="entry name" value="Myb_DNA-binding"/>
    <property type="match status" value="1"/>
</dbReference>
<feature type="compositionally biased region" description="Gly residues" evidence="5">
    <location>
        <begin position="98"/>
        <end position="108"/>
    </location>
</feature>
<dbReference type="InterPro" id="IPR009057">
    <property type="entry name" value="Homeodomain-like_sf"/>
</dbReference>
<feature type="compositionally biased region" description="Low complexity" evidence="5">
    <location>
        <begin position="133"/>
        <end position="158"/>
    </location>
</feature>
<keyword evidence="3" id="KW-0804">Transcription</keyword>
<evidence type="ECO:0000256" key="3">
    <source>
        <dbReference type="ARBA" id="ARBA00023163"/>
    </source>
</evidence>
<dbReference type="EMBL" id="KZ991616">
    <property type="protein sequence ID" value="RKP22829.1"/>
    <property type="molecule type" value="Genomic_DNA"/>
</dbReference>